<name>A0A5J4WX95_9EUKA</name>
<accession>A0A5J4WX95</accession>
<proteinExistence type="predicted"/>
<evidence type="ECO:0000313" key="1">
    <source>
        <dbReference type="EMBL" id="KAA6399413.1"/>
    </source>
</evidence>
<evidence type="ECO:0000313" key="2">
    <source>
        <dbReference type="Proteomes" id="UP000324800"/>
    </source>
</evidence>
<dbReference type="Proteomes" id="UP000324800">
    <property type="component" value="Unassembled WGS sequence"/>
</dbReference>
<dbReference type="AlphaFoldDB" id="A0A5J4WX95"/>
<protein>
    <submittedName>
        <fullName evidence="1">Uncharacterized protein</fullName>
    </submittedName>
</protein>
<comment type="caution">
    <text evidence="1">The sequence shown here is derived from an EMBL/GenBank/DDBJ whole genome shotgun (WGS) entry which is preliminary data.</text>
</comment>
<dbReference type="EMBL" id="SNRW01000759">
    <property type="protein sequence ID" value="KAA6399413.1"/>
    <property type="molecule type" value="Genomic_DNA"/>
</dbReference>
<organism evidence="1 2">
    <name type="scientific">Streblomastix strix</name>
    <dbReference type="NCBI Taxonomy" id="222440"/>
    <lineage>
        <taxon>Eukaryota</taxon>
        <taxon>Metamonada</taxon>
        <taxon>Preaxostyla</taxon>
        <taxon>Oxymonadida</taxon>
        <taxon>Streblomastigidae</taxon>
        <taxon>Streblomastix</taxon>
    </lineage>
</organism>
<reference evidence="1 2" key="1">
    <citation type="submission" date="2019-03" db="EMBL/GenBank/DDBJ databases">
        <title>Single cell metagenomics reveals metabolic interactions within the superorganism composed of flagellate Streblomastix strix and complex community of Bacteroidetes bacteria on its surface.</title>
        <authorList>
            <person name="Treitli S.C."/>
            <person name="Kolisko M."/>
            <person name="Husnik F."/>
            <person name="Keeling P."/>
            <person name="Hampl V."/>
        </authorList>
    </citation>
    <scope>NUCLEOTIDE SEQUENCE [LARGE SCALE GENOMIC DNA]</scope>
    <source>
        <strain evidence="1">ST1C</strain>
    </source>
</reference>
<gene>
    <name evidence="1" type="ORF">EZS28_005059</name>
</gene>
<sequence length="179" mass="20548">MLEWNVRNVDPDGSKRPLHNFATVYMDYEKLYSIGGFIPKPESKYDRFQDMCTPNVPKGQPYVPTMADEFSRAKRVDLWKLKEAYMYVAAAARDVVLGGLLARIDNKKDWNTVSKDNIKQATSVNKNELAIQYFGMIDENKVEFARHIGSFYNQVDQAAYCEKQLQVLALGHDGQIQQD</sequence>